<proteinExistence type="predicted"/>
<reference evidence="2 3" key="1">
    <citation type="submission" date="2020-06" db="EMBL/GenBank/DDBJ databases">
        <title>Transcriptomic and genomic resources for Thalictrum thalictroides and T. hernandezii: Facilitating candidate gene discovery in an emerging model plant lineage.</title>
        <authorList>
            <person name="Arias T."/>
            <person name="Riano-Pachon D.M."/>
            <person name="Di Stilio V.S."/>
        </authorList>
    </citation>
    <scope>NUCLEOTIDE SEQUENCE [LARGE SCALE GENOMIC DNA]</scope>
    <source>
        <strain evidence="3">cv. WT478/WT964</strain>
        <tissue evidence="2">Leaves</tissue>
    </source>
</reference>
<comment type="caution">
    <text evidence="2">The sequence shown here is derived from an EMBL/GenBank/DDBJ whole genome shotgun (WGS) entry which is preliminary data.</text>
</comment>
<evidence type="ECO:0000313" key="2">
    <source>
        <dbReference type="EMBL" id="KAF5184314.1"/>
    </source>
</evidence>
<dbReference type="AlphaFoldDB" id="A0A7J6VGS7"/>
<keyword evidence="3" id="KW-1185">Reference proteome</keyword>
<dbReference type="EMBL" id="JABWDY010032252">
    <property type="protein sequence ID" value="KAF5184314.1"/>
    <property type="molecule type" value="Genomic_DNA"/>
</dbReference>
<evidence type="ECO:0000256" key="1">
    <source>
        <dbReference type="SAM" id="MobiDB-lite"/>
    </source>
</evidence>
<dbReference type="Proteomes" id="UP000554482">
    <property type="component" value="Unassembled WGS sequence"/>
</dbReference>
<protein>
    <submittedName>
        <fullName evidence="2">Uncharacterized protein</fullName>
    </submittedName>
</protein>
<name>A0A7J6VGS7_THATH</name>
<feature type="region of interest" description="Disordered" evidence="1">
    <location>
        <begin position="24"/>
        <end position="43"/>
    </location>
</feature>
<gene>
    <name evidence="2" type="ORF">FRX31_026099</name>
</gene>
<accession>A0A7J6VGS7</accession>
<evidence type="ECO:0000313" key="3">
    <source>
        <dbReference type="Proteomes" id="UP000554482"/>
    </source>
</evidence>
<sequence length="217" mass="24711">MESNNKDDIKFKLDAANNAVSKIGQHMSGCSGPSQGGDQQPEADYEQIPKGISQLKEFSNNLRVLKLLNIPSSLGISPSSREVAFHIWAILPAAVLWVLWRTRNDAIFNEGEVVYDKTIQAIKAAVWSWLNISSRAMEAKQSLKFTDMLYGWRTVMYEQWGETRLQRIGKYIEDARRIEVIMVIKPMLSFWSKADEITKNIPFGHFMFFAFAANTSK</sequence>
<organism evidence="2 3">
    <name type="scientific">Thalictrum thalictroides</name>
    <name type="common">Rue-anemone</name>
    <name type="synonym">Anemone thalictroides</name>
    <dbReference type="NCBI Taxonomy" id="46969"/>
    <lineage>
        <taxon>Eukaryota</taxon>
        <taxon>Viridiplantae</taxon>
        <taxon>Streptophyta</taxon>
        <taxon>Embryophyta</taxon>
        <taxon>Tracheophyta</taxon>
        <taxon>Spermatophyta</taxon>
        <taxon>Magnoliopsida</taxon>
        <taxon>Ranunculales</taxon>
        <taxon>Ranunculaceae</taxon>
        <taxon>Thalictroideae</taxon>
        <taxon>Thalictrum</taxon>
    </lineage>
</organism>
<feature type="non-terminal residue" evidence="2">
    <location>
        <position position="1"/>
    </location>
</feature>